<organism evidence="5 6">
    <name type="scientific">Streptomyces longwoodensis</name>
    <dbReference type="NCBI Taxonomy" id="68231"/>
    <lineage>
        <taxon>Bacteria</taxon>
        <taxon>Bacillati</taxon>
        <taxon>Actinomycetota</taxon>
        <taxon>Actinomycetes</taxon>
        <taxon>Kitasatosporales</taxon>
        <taxon>Streptomycetaceae</taxon>
        <taxon>Streptomyces</taxon>
    </lineage>
</organism>
<dbReference type="GeneID" id="91423349"/>
<keyword evidence="3" id="KW-0325">Glycoprotein</keyword>
<dbReference type="SUPFAM" id="SSF63829">
    <property type="entry name" value="Calcium-dependent phosphotriesterase"/>
    <property type="match status" value="1"/>
</dbReference>
<dbReference type="PANTHER" id="PTHR10426:SF88">
    <property type="entry name" value="ADIPOCYTE PLASMA MEMBRANE-ASSOCIATED PROTEIN HEMOMUCIN-RELATED"/>
    <property type="match status" value="1"/>
</dbReference>
<sequence length="319" mass="33537">MHRPTPLVPVRYVALGGTGPEDVVSDTEGRVFTGVSDGRVLRIDGLEDPATARVVRVGETGGRPLGLELLPDGDLLVCDAYGALLRLDPGTGRTRVLAEEAAGEPLRFCSNVVALPDGSVYVTVSSRVHPLRDWMGDLVEHTGTGRLLRLGPDDKEPEVVLDGLQFANGVAAAADGSALIVAETGARRLTRFRLTGPGAGTAEPLVEDLPGYPDNLWRAPGGPVWVALAGPRVPPLELLHRAGPSARRRAAALAVRAPYRPSGTIAVLAVDDAGRTVHHLRRRRSGFRMVTSVCEAAGHLVLGSLTEPGLGVYEAPPTG</sequence>
<dbReference type="EMBL" id="LMWS01000002">
    <property type="protein sequence ID" value="KUN41539.1"/>
    <property type="molecule type" value="Genomic_DNA"/>
</dbReference>
<proteinExistence type="inferred from homology"/>
<evidence type="ECO:0000256" key="2">
    <source>
        <dbReference type="ARBA" id="ARBA00022553"/>
    </source>
</evidence>
<dbReference type="Pfam" id="PF03088">
    <property type="entry name" value="Str_synth"/>
    <property type="match status" value="1"/>
</dbReference>
<feature type="domain" description="Strictosidine synthase conserved region" evidence="4">
    <location>
        <begin position="117"/>
        <end position="193"/>
    </location>
</feature>
<reference evidence="5 6" key="1">
    <citation type="submission" date="2015-10" db="EMBL/GenBank/DDBJ databases">
        <title>Draft genome sequence of Streptomyces longwoodensis DSM 41677, type strain for the species Streptomyces longwoodensis.</title>
        <authorList>
            <person name="Ruckert C."/>
            <person name="Winkler A."/>
            <person name="Kalinowski J."/>
            <person name="Kampfer P."/>
            <person name="Glaeser S."/>
        </authorList>
    </citation>
    <scope>NUCLEOTIDE SEQUENCE [LARGE SCALE GENOMIC DNA]</scope>
    <source>
        <strain evidence="5 6">DSM 41677</strain>
    </source>
</reference>
<dbReference type="Pfam" id="PF20067">
    <property type="entry name" value="SSL_N"/>
    <property type="match status" value="1"/>
</dbReference>
<comment type="caution">
    <text evidence="5">The sequence shown here is derived from an EMBL/GenBank/DDBJ whole genome shotgun (WGS) entry which is preliminary data.</text>
</comment>
<evidence type="ECO:0000313" key="6">
    <source>
        <dbReference type="Proteomes" id="UP000053271"/>
    </source>
</evidence>
<keyword evidence="2" id="KW-0597">Phosphoprotein</keyword>
<dbReference type="STRING" id="68231.AQJ30_01740"/>
<evidence type="ECO:0000313" key="5">
    <source>
        <dbReference type="EMBL" id="KUN41539.1"/>
    </source>
</evidence>
<dbReference type="RefSeq" id="WP_067227898.1">
    <property type="nucleotide sequence ID" value="NZ_KQ948549.1"/>
</dbReference>
<dbReference type="PANTHER" id="PTHR10426">
    <property type="entry name" value="STRICTOSIDINE SYNTHASE-RELATED"/>
    <property type="match status" value="1"/>
</dbReference>
<accession>A0A101R4I7</accession>
<name>A0A101R4I7_9ACTN</name>
<evidence type="ECO:0000259" key="4">
    <source>
        <dbReference type="Pfam" id="PF03088"/>
    </source>
</evidence>
<dbReference type="AlphaFoldDB" id="A0A101R4I7"/>
<evidence type="ECO:0000256" key="1">
    <source>
        <dbReference type="ARBA" id="ARBA00009191"/>
    </source>
</evidence>
<dbReference type="InterPro" id="IPR011042">
    <property type="entry name" value="6-blade_b-propeller_TolB-like"/>
</dbReference>
<dbReference type="GO" id="GO:0016787">
    <property type="term" value="F:hydrolase activity"/>
    <property type="evidence" value="ECO:0007669"/>
    <property type="project" value="TreeGrafter"/>
</dbReference>
<keyword evidence="6" id="KW-1185">Reference proteome</keyword>
<dbReference type="InterPro" id="IPR018119">
    <property type="entry name" value="Strictosidine_synth_cons-reg"/>
</dbReference>
<dbReference type="Gene3D" id="2.120.10.30">
    <property type="entry name" value="TolB, C-terminal domain"/>
    <property type="match status" value="1"/>
</dbReference>
<dbReference type="Proteomes" id="UP000053271">
    <property type="component" value="Unassembled WGS sequence"/>
</dbReference>
<gene>
    <name evidence="5" type="ORF">AQJ30_01740</name>
</gene>
<comment type="similarity">
    <text evidence="1">Belongs to the strictosidine synthase family.</text>
</comment>
<evidence type="ECO:0000256" key="3">
    <source>
        <dbReference type="ARBA" id="ARBA00023180"/>
    </source>
</evidence>
<protein>
    <submittedName>
        <fullName evidence="5">Strictosidine synthase</fullName>
    </submittedName>
</protein>